<evidence type="ECO:0000259" key="6">
    <source>
        <dbReference type="PROSITE" id="PS51332"/>
    </source>
</evidence>
<dbReference type="GO" id="GO:0031419">
    <property type="term" value="F:cobalamin binding"/>
    <property type="evidence" value="ECO:0007669"/>
    <property type="project" value="InterPro"/>
</dbReference>
<dbReference type="CDD" id="cd01335">
    <property type="entry name" value="Radical_SAM"/>
    <property type="match status" value="1"/>
</dbReference>
<dbReference type="Pfam" id="PF04055">
    <property type="entry name" value="Radical_SAM"/>
    <property type="match status" value="1"/>
</dbReference>
<feature type="domain" description="Radical SAM core" evidence="7">
    <location>
        <begin position="176"/>
        <end position="405"/>
    </location>
</feature>
<sequence length="584" mass="68557">MNNTVKISLIAINSKFIHSNLAVRYLKSYLHKKGIKADILEFSINDSFDNIIRKIYQTNSNILAFSCYIWNRELIMKLGASLKKIMPHSKIVLGGPEVSYDIEYTMKENPWINFIIFGEGEETFFQFANSFIKGDKNIDHLEGLAFNSNGIIQVNNSRSPISDLDEIPFPYNDFADLEHKIIYYETSRGCPFKCQYCMSSLETGVRYFSLERVFRDIDLFISNKVKQVKLVDRTFNCNKKRSIEIMEYILSKKGHTNFHFEISPKLIDSDFLYTVKKAPKGIFQFEIGIQSTNNDTLEAIRRYERFDEIKEKISALIALENCHIHLDLIAGLPFEDIKSFEKSFNNVFSLKPQMLQLGFLKLLRGSGLRMDADKHGIQYNDHPPYEVLSTKWLSYKDILDLKMIEELVEIFSNSGRFNKSLSYLIDYYFSNPFKFFKELGTFYYKKNAYDKSLKISEHYEMLYFFVKNNIGITTMFNELLKYDFFSSLEGNMPSFIKRYDHSQIKNTVSSFLKKDFNIDRFIPELKNMDIRQKLKYLKFEIFDIDVLGDLKEGRYIVLLIKNPKSDEEKRAVSFDLDEFIELSL</sequence>
<dbReference type="InterPro" id="IPR034466">
    <property type="entry name" value="Methyltransferase_Class_B"/>
</dbReference>
<dbReference type="SMART" id="SM00729">
    <property type="entry name" value="Elp3"/>
    <property type="match status" value="1"/>
</dbReference>
<dbReference type="PANTHER" id="PTHR43409:SF16">
    <property type="entry name" value="SLR0320 PROTEIN"/>
    <property type="match status" value="1"/>
</dbReference>
<dbReference type="SFLD" id="SFLDS00029">
    <property type="entry name" value="Radical_SAM"/>
    <property type="match status" value="1"/>
</dbReference>
<reference evidence="8 9" key="1">
    <citation type="submission" date="2016-11" db="EMBL/GenBank/DDBJ databases">
        <authorList>
            <person name="Jaros S."/>
            <person name="Januszkiewicz K."/>
            <person name="Wedrychowicz H."/>
        </authorList>
    </citation>
    <scope>NUCLEOTIDE SEQUENCE [LARGE SCALE GENOMIC DNA]</scope>
    <source>
        <strain evidence="8 9">DSM 19022</strain>
    </source>
</reference>
<dbReference type="InterPro" id="IPR006638">
    <property type="entry name" value="Elp3/MiaA/NifB-like_rSAM"/>
</dbReference>
<organism evidence="8 9">
    <name type="scientific">Lutispora thermophila DSM 19022</name>
    <dbReference type="NCBI Taxonomy" id="1122184"/>
    <lineage>
        <taxon>Bacteria</taxon>
        <taxon>Bacillati</taxon>
        <taxon>Bacillota</taxon>
        <taxon>Clostridia</taxon>
        <taxon>Lutisporales</taxon>
        <taxon>Lutisporaceae</taxon>
        <taxon>Lutispora</taxon>
    </lineage>
</organism>
<name>A0A1M6CMA9_9FIRM</name>
<keyword evidence="2" id="KW-0949">S-adenosyl-L-methionine</keyword>
<dbReference type="SFLD" id="SFLDG01123">
    <property type="entry name" value="methyltransferase_(Class_B)"/>
    <property type="match status" value="1"/>
</dbReference>
<keyword evidence="4" id="KW-0408">Iron</keyword>
<dbReference type="PROSITE" id="PS51332">
    <property type="entry name" value="B12_BINDING"/>
    <property type="match status" value="1"/>
</dbReference>
<evidence type="ECO:0000256" key="5">
    <source>
        <dbReference type="ARBA" id="ARBA00023014"/>
    </source>
</evidence>
<dbReference type="SUPFAM" id="SSF52242">
    <property type="entry name" value="Cobalamin (vitamin B12)-binding domain"/>
    <property type="match status" value="1"/>
</dbReference>
<dbReference type="InterPro" id="IPR036724">
    <property type="entry name" value="Cobalamin-bd_sf"/>
</dbReference>
<dbReference type="Pfam" id="PF13311">
    <property type="entry name" value="DUF4080"/>
    <property type="match status" value="1"/>
</dbReference>
<evidence type="ECO:0000313" key="8">
    <source>
        <dbReference type="EMBL" id="SHI61848.1"/>
    </source>
</evidence>
<dbReference type="Gene3D" id="3.40.50.280">
    <property type="entry name" value="Cobalamin-binding domain"/>
    <property type="match status" value="1"/>
</dbReference>
<dbReference type="SFLD" id="SFLDG01082">
    <property type="entry name" value="B12-binding_domain_containing"/>
    <property type="match status" value="1"/>
</dbReference>
<dbReference type="InterPro" id="IPR051198">
    <property type="entry name" value="BchE-like"/>
</dbReference>
<dbReference type="PROSITE" id="PS51918">
    <property type="entry name" value="RADICAL_SAM"/>
    <property type="match status" value="1"/>
</dbReference>
<evidence type="ECO:0000256" key="3">
    <source>
        <dbReference type="ARBA" id="ARBA00022723"/>
    </source>
</evidence>
<evidence type="ECO:0000256" key="1">
    <source>
        <dbReference type="ARBA" id="ARBA00001966"/>
    </source>
</evidence>
<dbReference type="Pfam" id="PF02310">
    <property type="entry name" value="B12-binding"/>
    <property type="match status" value="1"/>
</dbReference>
<dbReference type="CDD" id="cd02068">
    <property type="entry name" value="radical_SAM_B12_BD"/>
    <property type="match status" value="1"/>
</dbReference>
<dbReference type="InterPro" id="IPR025288">
    <property type="entry name" value="DUF4080"/>
</dbReference>
<dbReference type="PANTHER" id="PTHR43409">
    <property type="entry name" value="ANAEROBIC MAGNESIUM-PROTOPORPHYRIN IX MONOMETHYL ESTER CYCLASE-RELATED"/>
    <property type="match status" value="1"/>
</dbReference>
<dbReference type="InterPro" id="IPR023404">
    <property type="entry name" value="rSAM_horseshoe"/>
</dbReference>
<proteinExistence type="predicted"/>
<dbReference type="EMBL" id="FQZS01000005">
    <property type="protein sequence ID" value="SHI61848.1"/>
    <property type="molecule type" value="Genomic_DNA"/>
</dbReference>
<comment type="cofactor">
    <cofactor evidence="1">
        <name>[4Fe-4S] cluster</name>
        <dbReference type="ChEBI" id="CHEBI:49883"/>
    </cofactor>
</comment>
<evidence type="ECO:0000256" key="2">
    <source>
        <dbReference type="ARBA" id="ARBA00022691"/>
    </source>
</evidence>
<dbReference type="SUPFAM" id="SSF102114">
    <property type="entry name" value="Radical SAM enzymes"/>
    <property type="match status" value="1"/>
</dbReference>
<keyword evidence="9" id="KW-1185">Reference proteome</keyword>
<dbReference type="Proteomes" id="UP000184442">
    <property type="component" value="Unassembled WGS sequence"/>
</dbReference>
<feature type="domain" description="B12-binding" evidence="6">
    <location>
        <begin position="5"/>
        <end position="138"/>
    </location>
</feature>
<dbReference type="AlphaFoldDB" id="A0A1M6CMA9"/>
<dbReference type="InterPro" id="IPR006158">
    <property type="entry name" value="Cobalamin-bd"/>
</dbReference>
<dbReference type="GO" id="GO:0005829">
    <property type="term" value="C:cytosol"/>
    <property type="evidence" value="ECO:0007669"/>
    <property type="project" value="TreeGrafter"/>
</dbReference>
<gene>
    <name evidence="8" type="ORF">SAMN02745176_00838</name>
</gene>
<keyword evidence="5" id="KW-0411">Iron-sulfur</keyword>
<dbReference type="GO" id="GO:0046872">
    <property type="term" value="F:metal ion binding"/>
    <property type="evidence" value="ECO:0007669"/>
    <property type="project" value="UniProtKB-KW"/>
</dbReference>
<evidence type="ECO:0000259" key="7">
    <source>
        <dbReference type="PROSITE" id="PS51918"/>
    </source>
</evidence>
<evidence type="ECO:0000256" key="4">
    <source>
        <dbReference type="ARBA" id="ARBA00023004"/>
    </source>
</evidence>
<keyword evidence="3" id="KW-0479">Metal-binding</keyword>
<dbReference type="InterPro" id="IPR007197">
    <property type="entry name" value="rSAM"/>
</dbReference>
<dbReference type="Gene3D" id="3.80.30.20">
    <property type="entry name" value="tm_1862 like domain"/>
    <property type="match status" value="1"/>
</dbReference>
<evidence type="ECO:0000313" key="9">
    <source>
        <dbReference type="Proteomes" id="UP000184442"/>
    </source>
</evidence>
<accession>A0A1M6CMA9</accession>
<protein>
    <submittedName>
        <fullName evidence="8">Radical SAM superfamily enzyme YgiQ, UPF0313 family</fullName>
    </submittedName>
</protein>
<dbReference type="InterPro" id="IPR058240">
    <property type="entry name" value="rSAM_sf"/>
</dbReference>
<dbReference type="GO" id="GO:0003824">
    <property type="term" value="F:catalytic activity"/>
    <property type="evidence" value="ECO:0007669"/>
    <property type="project" value="InterPro"/>
</dbReference>
<dbReference type="GO" id="GO:0051539">
    <property type="term" value="F:4 iron, 4 sulfur cluster binding"/>
    <property type="evidence" value="ECO:0007669"/>
    <property type="project" value="UniProtKB-KW"/>
</dbReference>
<dbReference type="STRING" id="1122184.SAMN02745176_00838"/>